<dbReference type="AlphaFoldDB" id="G7Q7K5"/>
<dbReference type="HOGENOM" id="CLU_000604_1_22_7"/>
<dbReference type="Gene3D" id="3.40.50.300">
    <property type="entry name" value="P-loop containing nucleotide triphosphate hydrolases"/>
    <property type="match status" value="1"/>
</dbReference>
<organism evidence="5 6">
    <name type="scientific">Solidesulfovibrio carbinoliphilus subsp. oakridgensis</name>
    <dbReference type="NCBI Taxonomy" id="694327"/>
    <lineage>
        <taxon>Bacteria</taxon>
        <taxon>Pseudomonadati</taxon>
        <taxon>Thermodesulfobacteriota</taxon>
        <taxon>Desulfovibrionia</taxon>
        <taxon>Desulfovibrionales</taxon>
        <taxon>Desulfovibrionaceae</taxon>
        <taxon>Solidesulfovibrio</taxon>
    </lineage>
</organism>
<dbReference type="GO" id="GO:0005524">
    <property type="term" value="F:ATP binding"/>
    <property type="evidence" value="ECO:0007669"/>
    <property type="project" value="UniProtKB-KW"/>
</dbReference>
<evidence type="ECO:0000313" key="6">
    <source>
        <dbReference type="Proteomes" id="UP000004662"/>
    </source>
</evidence>
<dbReference type="PANTHER" id="PTHR42788:SF13">
    <property type="entry name" value="ALIPHATIC SULFONATES IMPORT ATP-BINDING PROTEIN SSUB"/>
    <property type="match status" value="1"/>
</dbReference>
<keyword evidence="1" id="KW-0813">Transport</keyword>
<dbReference type="STRING" id="694327.DFW101_1148"/>
<dbReference type="InterPro" id="IPR027417">
    <property type="entry name" value="P-loop_NTPase"/>
</dbReference>
<keyword evidence="3" id="KW-0067">ATP-binding</keyword>
<dbReference type="InterPro" id="IPR003439">
    <property type="entry name" value="ABC_transporter-like_ATP-bd"/>
</dbReference>
<dbReference type="CDD" id="cd03293">
    <property type="entry name" value="ABC_NrtD_SsuB_transporters"/>
    <property type="match status" value="1"/>
</dbReference>
<dbReference type="Pfam" id="PF00005">
    <property type="entry name" value="ABC_tran"/>
    <property type="match status" value="1"/>
</dbReference>
<dbReference type="EMBL" id="CM001368">
    <property type="protein sequence ID" value="EHJ47158.1"/>
    <property type="molecule type" value="Genomic_DNA"/>
</dbReference>
<dbReference type="SMART" id="SM00382">
    <property type="entry name" value="AAA"/>
    <property type="match status" value="1"/>
</dbReference>
<name>G7Q7K5_9BACT</name>
<dbReference type="GO" id="GO:0016887">
    <property type="term" value="F:ATP hydrolysis activity"/>
    <property type="evidence" value="ECO:0007669"/>
    <property type="project" value="InterPro"/>
</dbReference>
<dbReference type="InterPro" id="IPR017871">
    <property type="entry name" value="ABC_transporter-like_CS"/>
</dbReference>
<dbReference type="Proteomes" id="UP000004662">
    <property type="component" value="Chromosome"/>
</dbReference>
<sequence length="257" mass="27437">MASALSIRGLQKTYPAVGGKPPVTVLGGVDLDVPPGAIVSLVGLNGSGKTTLLRLVAGLETPTGGTVRIDGREPVAGAAGGIGLVSQDLALLPWRTVRANIALGLELQGLSRARREVVAREYEAAFGLSACAERYPKELSGGMRQKAAIARTLAAGPGVVLMDEPFSALDCQTRNRMQAFLLDIWTRRRDTIMFVTHHIEEAAFLSDRIVVLTPRPSTVAAVLDVNLPRPRTRIDPGLTALRAKTLAILNRLSRQEH</sequence>
<evidence type="ECO:0000313" key="5">
    <source>
        <dbReference type="EMBL" id="EHJ47158.1"/>
    </source>
</evidence>
<evidence type="ECO:0000259" key="4">
    <source>
        <dbReference type="PROSITE" id="PS50893"/>
    </source>
</evidence>
<keyword evidence="5" id="KW-0378">Hydrolase</keyword>
<gene>
    <name evidence="5" type="ORF">DFW101_1148</name>
</gene>
<dbReference type="PROSITE" id="PS50893">
    <property type="entry name" value="ABC_TRANSPORTER_2"/>
    <property type="match status" value="1"/>
</dbReference>
<keyword evidence="6" id="KW-1185">Reference proteome</keyword>
<accession>G7Q7K5</accession>
<dbReference type="PROSITE" id="PS00211">
    <property type="entry name" value="ABC_TRANSPORTER_1"/>
    <property type="match status" value="1"/>
</dbReference>
<dbReference type="EC" id="3.6.3.36" evidence="5"/>
<proteinExistence type="predicted"/>
<evidence type="ECO:0000256" key="1">
    <source>
        <dbReference type="ARBA" id="ARBA00022448"/>
    </source>
</evidence>
<dbReference type="eggNOG" id="COG1116">
    <property type="taxonomic scope" value="Bacteria"/>
</dbReference>
<evidence type="ECO:0000256" key="2">
    <source>
        <dbReference type="ARBA" id="ARBA00022741"/>
    </source>
</evidence>
<dbReference type="SUPFAM" id="SSF52540">
    <property type="entry name" value="P-loop containing nucleoside triphosphate hydrolases"/>
    <property type="match status" value="1"/>
</dbReference>
<evidence type="ECO:0000256" key="3">
    <source>
        <dbReference type="ARBA" id="ARBA00022840"/>
    </source>
</evidence>
<feature type="domain" description="ABC transporter" evidence="4">
    <location>
        <begin position="5"/>
        <end position="239"/>
    </location>
</feature>
<protein>
    <submittedName>
        <fullName evidence="5">Taurine-transporting ATPase</fullName>
        <ecNumber evidence="5">3.6.3.36</ecNumber>
    </submittedName>
</protein>
<keyword evidence="2" id="KW-0547">Nucleotide-binding</keyword>
<reference evidence="6" key="1">
    <citation type="journal article" date="2015" name="Genome Announc.">
        <title>High-Quality Draft Genome Sequence of Desulfovibrio carbinoliphilus FW-101-2B, an Organic Acid-Oxidizing Sulfate-Reducing Bacterium Isolated from Uranium(VI)-Contaminated Groundwater.</title>
        <authorList>
            <person name="Ramsay B.D."/>
            <person name="Hwang C."/>
            <person name="Woo H.L."/>
            <person name="Carroll S.L."/>
            <person name="Lucas S."/>
            <person name="Han J."/>
            <person name="Lapidus A.L."/>
            <person name="Cheng J.F."/>
            <person name="Goodwin L.A."/>
            <person name="Pitluck S."/>
            <person name="Peters L."/>
            <person name="Chertkov O."/>
            <person name="Held B."/>
            <person name="Detter J.C."/>
            <person name="Han C.S."/>
            <person name="Tapia R."/>
            <person name="Land M.L."/>
            <person name="Hauser L.J."/>
            <person name="Kyrpides N.C."/>
            <person name="Ivanova N.N."/>
            <person name="Mikhailova N."/>
            <person name="Pagani I."/>
            <person name="Woyke T."/>
            <person name="Arkin A.P."/>
            <person name="Dehal P."/>
            <person name="Chivian D."/>
            <person name="Criddle C.S."/>
            <person name="Wu W."/>
            <person name="Chakraborty R."/>
            <person name="Hazen T.C."/>
            <person name="Fields M.W."/>
        </authorList>
    </citation>
    <scope>NUCLEOTIDE SEQUENCE [LARGE SCALE GENOMIC DNA]</scope>
    <source>
        <strain evidence="6">FW-101-2B</strain>
    </source>
</reference>
<dbReference type="PANTHER" id="PTHR42788">
    <property type="entry name" value="TAURINE IMPORT ATP-BINDING PROTEIN-RELATED"/>
    <property type="match status" value="1"/>
</dbReference>
<dbReference type="InterPro" id="IPR050166">
    <property type="entry name" value="ABC_transporter_ATP-bind"/>
</dbReference>
<dbReference type="InterPro" id="IPR003593">
    <property type="entry name" value="AAA+_ATPase"/>
</dbReference>
<dbReference type="RefSeq" id="WP_009180570.1">
    <property type="nucleotide sequence ID" value="NZ_CM001368.1"/>
</dbReference>